<proteinExistence type="predicted"/>
<evidence type="ECO:0008006" key="4">
    <source>
        <dbReference type="Google" id="ProtNLM"/>
    </source>
</evidence>
<gene>
    <name evidence="2" type="ORF">HQN60_08035</name>
</gene>
<keyword evidence="1" id="KW-0732">Signal</keyword>
<evidence type="ECO:0000313" key="3">
    <source>
        <dbReference type="Proteomes" id="UP000504844"/>
    </source>
</evidence>
<dbReference type="AlphaFoldDB" id="A0A6M8SY40"/>
<organism evidence="2 3">
    <name type="scientific">Deefgea piscis</name>
    <dbReference type="NCBI Taxonomy" id="2739061"/>
    <lineage>
        <taxon>Bacteria</taxon>
        <taxon>Pseudomonadati</taxon>
        <taxon>Pseudomonadota</taxon>
        <taxon>Betaproteobacteria</taxon>
        <taxon>Neisseriales</taxon>
        <taxon>Chitinibacteraceae</taxon>
        <taxon>Deefgea</taxon>
    </lineage>
</organism>
<name>A0A6M8SY40_9NEIS</name>
<feature type="signal peptide" evidence="1">
    <location>
        <begin position="1"/>
        <end position="21"/>
    </location>
</feature>
<accession>A0A6M8SY40</accession>
<sequence>MRMKQLIFVSGLMLASSVLLAQTMPGPQGEPAAGQVQLTPAQQRAAIQKHTQATLNEVYKLYPDAQAQIAKAAGYAVFQTGGVQLVLLGAGAGDGMAVSGKKIVYMKMVLAKAGLGFGIKETRQVFVFSTAKAFQQFINKGWTGSAEATLAAKADESGKAISGARHLGKGVYFYQFTEAGLTAEATVVGSKYYQDAALNSK</sequence>
<keyword evidence="3" id="KW-1185">Reference proteome</keyword>
<dbReference type="Proteomes" id="UP000504844">
    <property type="component" value="Chromosome"/>
</dbReference>
<evidence type="ECO:0000313" key="2">
    <source>
        <dbReference type="EMBL" id="QKJ66657.1"/>
    </source>
</evidence>
<dbReference type="RefSeq" id="WP_173533161.1">
    <property type="nucleotide sequence ID" value="NZ_CP054143.1"/>
</dbReference>
<reference evidence="2 3" key="1">
    <citation type="submission" date="2020-05" db="EMBL/GenBank/DDBJ databases">
        <title>Complete genome sequence of Deefgea sp. D17.</title>
        <authorList>
            <person name="Bae J.-W."/>
            <person name="Han J.E."/>
        </authorList>
    </citation>
    <scope>NUCLEOTIDE SEQUENCE [LARGE SCALE GENOMIC DNA]</scope>
    <source>
        <strain evidence="2 3">D17</strain>
    </source>
</reference>
<protein>
    <recommendedName>
        <fullName evidence="4">Ysc84 actin-binding domain-containing protein</fullName>
    </recommendedName>
</protein>
<feature type="chain" id="PRO_5027075831" description="Ysc84 actin-binding domain-containing protein" evidence="1">
    <location>
        <begin position="22"/>
        <end position="201"/>
    </location>
</feature>
<dbReference type="EMBL" id="CP054143">
    <property type="protein sequence ID" value="QKJ66657.1"/>
    <property type="molecule type" value="Genomic_DNA"/>
</dbReference>
<evidence type="ECO:0000256" key="1">
    <source>
        <dbReference type="SAM" id="SignalP"/>
    </source>
</evidence>
<dbReference type="KEGG" id="dee:HQN60_08035"/>